<dbReference type="Proteomes" id="UP000063229">
    <property type="component" value="Chromosome"/>
</dbReference>
<keyword evidence="3" id="KW-0488">Methylation</keyword>
<keyword evidence="8" id="KW-0807">Transducer</keyword>
<dbReference type="PROSITE" id="PS50111">
    <property type="entry name" value="CHEMOTAXIS_TRANSDUC_2"/>
    <property type="match status" value="1"/>
</dbReference>
<keyword evidence="2" id="KW-1003">Cell membrane</keyword>
<evidence type="ECO:0000256" key="5">
    <source>
        <dbReference type="ARBA" id="ARBA00022692"/>
    </source>
</evidence>
<dbReference type="Gene3D" id="1.10.287.950">
    <property type="entry name" value="Methyl-accepting chemotaxis protein"/>
    <property type="match status" value="1"/>
</dbReference>
<dbReference type="Pfam" id="PF00015">
    <property type="entry name" value="MCPsignal"/>
    <property type="match status" value="1"/>
</dbReference>
<dbReference type="CDD" id="cd06225">
    <property type="entry name" value="HAMP"/>
    <property type="match status" value="1"/>
</dbReference>
<keyword evidence="5" id="KW-0812">Transmembrane</keyword>
<name>A0A0X1T3A2_PSEAA</name>
<dbReference type="GO" id="GO:0005886">
    <property type="term" value="C:plasma membrane"/>
    <property type="evidence" value="ECO:0007669"/>
    <property type="project" value="UniProtKB-SubCell"/>
</dbReference>
<dbReference type="PANTHER" id="PTHR32089:SF120">
    <property type="entry name" value="METHYL-ACCEPTING CHEMOTAXIS PROTEIN TLPQ"/>
    <property type="match status" value="1"/>
</dbReference>
<dbReference type="STRING" id="46677.AWM79_14885"/>
<comment type="similarity">
    <text evidence="9">Belongs to the methyl-accepting chemotaxis (MCP) protein family.</text>
</comment>
<dbReference type="SUPFAM" id="SSF58104">
    <property type="entry name" value="Methyl-accepting chemotaxis protein (MCP) signaling domain"/>
    <property type="match status" value="1"/>
</dbReference>
<dbReference type="SMART" id="SM00283">
    <property type="entry name" value="MA"/>
    <property type="match status" value="1"/>
</dbReference>
<dbReference type="InterPro" id="IPR003660">
    <property type="entry name" value="HAMP_dom"/>
</dbReference>
<dbReference type="GO" id="GO:0007165">
    <property type="term" value="P:signal transduction"/>
    <property type="evidence" value="ECO:0007669"/>
    <property type="project" value="UniProtKB-KW"/>
</dbReference>
<evidence type="ECO:0000256" key="1">
    <source>
        <dbReference type="ARBA" id="ARBA00004651"/>
    </source>
</evidence>
<keyword evidence="6" id="KW-1133">Transmembrane helix</keyword>
<dbReference type="InterPro" id="IPR032255">
    <property type="entry name" value="HBM"/>
</dbReference>
<reference evidence="11" key="1">
    <citation type="submission" date="2016-01" db="EMBL/GenBank/DDBJ databases">
        <authorList>
            <person name="Storey N.H."/>
            <person name="Neuman B.W."/>
        </authorList>
    </citation>
    <scope>NUCLEOTIDE SEQUENCE [LARGE SCALE GENOMIC DNA]</scope>
    <source>
        <strain evidence="11">NCPPB 2472</strain>
    </source>
</reference>
<dbReference type="Pfam" id="PF16591">
    <property type="entry name" value="HBM"/>
    <property type="match status" value="1"/>
</dbReference>
<evidence type="ECO:0000256" key="9">
    <source>
        <dbReference type="ARBA" id="ARBA00029447"/>
    </source>
</evidence>
<dbReference type="RefSeq" id="WP_060783152.1">
    <property type="nucleotide sequence ID" value="NZ_CP014135.1"/>
</dbReference>
<dbReference type="FunFam" id="1.10.287.950:FF:000001">
    <property type="entry name" value="Methyl-accepting chemotaxis sensory transducer"/>
    <property type="match status" value="1"/>
</dbReference>
<dbReference type="SMART" id="SM01358">
    <property type="entry name" value="HBM"/>
    <property type="match status" value="1"/>
</dbReference>
<evidence type="ECO:0000256" key="7">
    <source>
        <dbReference type="ARBA" id="ARBA00023136"/>
    </source>
</evidence>
<dbReference type="PANTHER" id="PTHR32089">
    <property type="entry name" value="METHYL-ACCEPTING CHEMOTAXIS PROTEIN MCPB"/>
    <property type="match status" value="1"/>
</dbReference>
<dbReference type="PROSITE" id="PS50885">
    <property type="entry name" value="HAMP"/>
    <property type="match status" value="1"/>
</dbReference>
<dbReference type="SMART" id="SM00304">
    <property type="entry name" value="HAMP"/>
    <property type="match status" value="2"/>
</dbReference>
<evidence type="ECO:0000256" key="3">
    <source>
        <dbReference type="ARBA" id="ARBA00022481"/>
    </source>
</evidence>
<evidence type="ECO:0000256" key="6">
    <source>
        <dbReference type="ARBA" id="ARBA00022989"/>
    </source>
</evidence>
<dbReference type="AlphaFoldDB" id="A0A0X1T3A2"/>
<evidence type="ECO:0008006" key="12">
    <source>
        <dbReference type="Google" id="ProtNLM"/>
    </source>
</evidence>
<dbReference type="Gene3D" id="1.20.1440.210">
    <property type="match status" value="2"/>
</dbReference>
<sequence length="651" mass="71794">MFPWFTHALINRSVRFKLSLGFGLVLLLTLVITATGWYALRHTIEHSQQLSIIARLSHITQDMRADRMTFRVLNDMHSRDNVRRQLSEIDQYLGALRERIEEPVYRDLLEKQHASLVAFQNALDDLSQTVDVRERLRVRLFAGLEQAQLAVATTQASVLVASGIFATGAQWREPIEGLEQLRQQIDHSHHRVEAPAYTFASPQSYAEQALQAIERFDEILRQVRQHFASLPSTVSDDLSATVGALTTYRASLMQFRDVQTQTATLHNRMEILGKALLDGIDALSLGQTEKRDRDTRHSNRVLVGVAALALVIGALSAWIISTQILVPLKRSLKVAEYMAAGDLSRDIRVERGDEMGQLQQALHGMNQGLRNLVGGIGQGTARVAEAAHQLSGSTEQTNTRIGRQRDEIDQIATAMKQMAATTREVAQHAEAASQAASQAEQQAQEGDWAVAETIVHIEQLEQEMRQCTEAMGSLKQQSEKIGGVLDVIKSVSLQTNLLALNATIEAALAGEAGRGFAVVADEVRSLAQRTQDSTEEIESLVSALQNGTQQVAQRLDKSRGLTRTSVESSRHSGSKLEGISQSVSQILGMNEQIAAAGEQQRVVAEQISRNVLHVRDISQQTASTCEQTTAASLQLSQLGVQLQHLVERFKV</sequence>
<evidence type="ECO:0000313" key="11">
    <source>
        <dbReference type="Proteomes" id="UP000063229"/>
    </source>
</evidence>
<organism evidence="10 11">
    <name type="scientific">Pseudomonas agarici</name>
    <dbReference type="NCBI Taxonomy" id="46677"/>
    <lineage>
        <taxon>Bacteria</taxon>
        <taxon>Pseudomonadati</taxon>
        <taxon>Pseudomonadota</taxon>
        <taxon>Gammaproteobacteria</taxon>
        <taxon>Pseudomonadales</taxon>
        <taxon>Pseudomonadaceae</taxon>
        <taxon>Pseudomonas</taxon>
    </lineage>
</organism>
<gene>
    <name evidence="10" type="ORF">AWM79_14885</name>
</gene>
<dbReference type="Pfam" id="PF00672">
    <property type="entry name" value="HAMP"/>
    <property type="match status" value="1"/>
</dbReference>
<evidence type="ECO:0000313" key="10">
    <source>
        <dbReference type="EMBL" id="AMB86518.1"/>
    </source>
</evidence>
<dbReference type="InterPro" id="IPR004089">
    <property type="entry name" value="MCPsignal_dom"/>
</dbReference>
<evidence type="ECO:0000256" key="4">
    <source>
        <dbReference type="ARBA" id="ARBA00022500"/>
    </source>
</evidence>
<proteinExistence type="inferred from homology"/>
<keyword evidence="4" id="KW-0145">Chemotaxis</keyword>
<accession>A0A0X1T3A2</accession>
<keyword evidence="11" id="KW-1185">Reference proteome</keyword>
<dbReference type="EMBL" id="CP014135">
    <property type="protein sequence ID" value="AMB86518.1"/>
    <property type="molecule type" value="Genomic_DNA"/>
</dbReference>
<dbReference type="GO" id="GO:0006935">
    <property type="term" value="P:chemotaxis"/>
    <property type="evidence" value="ECO:0007669"/>
    <property type="project" value="UniProtKB-KW"/>
</dbReference>
<comment type="subcellular location">
    <subcellularLocation>
        <location evidence="1">Cell membrane</location>
        <topology evidence="1">Multi-pass membrane protein</topology>
    </subcellularLocation>
</comment>
<keyword evidence="7" id="KW-0472">Membrane</keyword>
<evidence type="ECO:0000256" key="2">
    <source>
        <dbReference type="ARBA" id="ARBA00022475"/>
    </source>
</evidence>
<dbReference type="PROSITE" id="PS51753">
    <property type="entry name" value="HBM"/>
    <property type="match status" value="1"/>
</dbReference>
<protein>
    <recommendedName>
        <fullName evidence="12">Chemotaxis protein</fullName>
    </recommendedName>
</protein>
<dbReference type="KEGG" id="pagb:AWM79_14885"/>
<evidence type="ECO:0000256" key="8">
    <source>
        <dbReference type="ARBA" id="ARBA00023224"/>
    </source>
</evidence>